<sequence>MNDEASNYSQTSCPFCNSKNVQVIIEKETNDYDAPSGCLGYICLGPIGLLCGLCAAEGTKTTTTCICNNCGKRFSK</sequence>
<organism evidence="1 2">
    <name type="scientific">Clostridium paridis</name>
    <dbReference type="NCBI Taxonomy" id="2803863"/>
    <lineage>
        <taxon>Bacteria</taxon>
        <taxon>Bacillati</taxon>
        <taxon>Bacillota</taxon>
        <taxon>Clostridia</taxon>
        <taxon>Eubacteriales</taxon>
        <taxon>Clostridiaceae</taxon>
        <taxon>Clostridium</taxon>
    </lineage>
</organism>
<dbReference type="Proteomes" id="UP000623681">
    <property type="component" value="Unassembled WGS sequence"/>
</dbReference>
<evidence type="ECO:0008006" key="3">
    <source>
        <dbReference type="Google" id="ProtNLM"/>
    </source>
</evidence>
<dbReference type="AlphaFoldDB" id="A0A937FHI9"/>
<evidence type="ECO:0000313" key="2">
    <source>
        <dbReference type="Proteomes" id="UP000623681"/>
    </source>
</evidence>
<accession>A0A937FHI9</accession>
<evidence type="ECO:0000313" key="1">
    <source>
        <dbReference type="EMBL" id="MBL4932133.1"/>
    </source>
</evidence>
<dbReference type="EMBL" id="JAESWA010000022">
    <property type="protein sequence ID" value="MBL4932133.1"/>
    <property type="molecule type" value="Genomic_DNA"/>
</dbReference>
<dbReference type="RefSeq" id="WP_202767507.1">
    <property type="nucleotide sequence ID" value="NZ_JAESWA010000022.1"/>
</dbReference>
<protein>
    <recommendedName>
        <fullName evidence="3">LITAF domain-containing protein</fullName>
    </recommendedName>
</protein>
<gene>
    <name evidence="1" type="ORF">JK634_09980</name>
</gene>
<comment type="caution">
    <text evidence="1">The sequence shown here is derived from an EMBL/GenBank/DDBJ whole genome shotgun (WGS) entry which is preliminary data.</text>
</comment>
<reference evidence="1" key="1">
    <citation type="submission" date="2021-01" db="EMBL/GenBank/DDBJ databases">
        <title>Genome public.</title>
        <authorList>
            <person name="Liu C."/>
            <person name="Sun Q."/>
        </authorList>
    </citation>
    <scope>NUCLEOTIDE SEQUENCE</scope>
    <source>
        <strain evidence="1">YIM B02565</strain>
    </source>
</reference>
<name>A0A937FHI9_9CLOT</name>
<keyword evidence="2" id="KW-1185">Reference proteome</keyword>
<proteinExistence type="predicted"/>